<keyword evidence="2 5" id="KW-0479">Metal-binding</keyword>
<keyword evidence="1 4" id="KW-0349">Heme</keyword>
<gene>
    <name evidence="7" type="ORF">S2091_0038</name>
</gene>
<feature type="binding site" description="axial binding residue" evidence="5">
    <location>
        <position position="79"/>
    </location>
    <ligand>
        <name>heme c</name>
        <dbReference type="ChEBI" id="CHEBI:61717"/>
        <label>1</label>
    </ligand>
    <ligandPart>
        <name>Fe</name>
        <dbReference type="ChEBI" id="CHEBI:18248"/>
    </ligandPart>
</feature>
<comment type="caution">
    <text evidence="7">The sequence shown here is derived from an EMBL/GenBank/DDBJ whole genome shotgun (WGS) entry which is preliminary data.</text>
</comment>
<dbReference type="PANTHER" id="PTHR33751:SF11">
    <property type="entry name" value="BLL4483 PROTEIN"/>
    <property type="match status" value="1"/>
</dbReference>
<dbReference type="GO" id="GO:0009055">
    <property type="term" value="F:electron transfer activity"/>
    <property type="evidence" value="ECO:0007669"/>
    <property type="project" value="InterPro"/>
</dbReference>
<dbReference type="SUPFAM" id="SSF46626">
    <property type="entry name" value="Cytochrome c"/>
    <property type="match status" value="2"/>
</dbReference>
<evidence type="ECO:0000256" key="2">
    <source>
        <dbReference type="ARBA" id="ARBA00022723"/>
    </source>
</evidence>
<sequence>MALFSLFNVVTAPASAYETGQAVAPDTMAERVKACVICHTPQDKVGSDAYYPRIAGKPAGYLYHQLQNFRDGRRNYTAMTNLLDPLSDDYIKKIAQYFSEQHPAYAPLASTAVTPALFERGQVLIHQGDPAKNIPACVACHGTALLGVAPFIPGLLGLPRDYINAQFGAMRNGTRRNAAPDCMAEIAQHLSSEDINSVATWLSAQKISSGDQPATSLPNLMPLKCGSVSSVKSVDIVNSEVAK</sequence>
<reference evidence="7 8" key="1">
    <citation type="submission" date="2018-02" db="EMBL/GenBank/DDBJ databases">
        <title>Solimicrobium silvestre gen. nov., sp. nov., isolated from alpine forest soil.</title>
        <authorList>
            <person name="Margesin R."/>
            <person name="Albuquerque L."/>
            <person name="Zhang D.-C."/>
            <person name="Froufe H.J.C."/>
            <person name="Severino R."/>
            <person name="Roxo I."/>
            <person name="Egas C."/>
            <person name="Da Costa M.S."/>
        </authorList>
    </citation>
    <scope>NUCLEOTIDE SEQUENCE [LARGE SCALE GENOMIC DNA]</scope>
    <source>
        <strain evidence="7 8">S20-91</strain>
    </source>
</reference>
<feature type="domain" description="Cytochrome c" evidence="6">
    <location>
        <begin position="15"/>
        <end position="102"/>
    </location>
</feature>
<name>A0A2S9H4H6_9BURK</name>
<dbReference type="PROSITE" id="PS51007">
    <property type="entry name" value="CYTC"/>
    <property type="match status" value="2"/>
</dbReference>
<keyword evidence="8" id="KW-1185">Reference proteome</keyword>
<dbReference type="PANTHER" id="PTHR33751">
    <property type="entry name" value="CBB3-TYPE CYTOCHROME C OXIDASE SUBUNIT FIXP"/>
    <property type="match status" value="1"/>
</dbReference>
<feature type="domain" description="Cytochrome c" evidence="6">
    <location>
        <begin position="116"/>
        <end position="206"/>
    </location>
</feature>
<dbReference type="GO" id="GO:0042597">
    <property type="term" value="C:periplasmic space"/>
    <property type="evidence" value="ECO:0007669"/>
    <property type="project" value="InterPro"/>
</dbReference>
<dbReference type="InterPro" id="IPR036909">
    <property type="entry name" value="Cyt_c-like_dom_sf"/>
</dbReference>
<accession>A0A2S9H4H6</accession>
<evidence type="ECO:0000313" key="7">
    <source>
        <dbReference type="EMBL" id="PRC94843.1"/>
    </source>
</evidence>
<feature type="binding site" description="covalent" evidence="4">
    <location>
        <position position="38"/>
    </location>
    <ligand>
        <name>heme c</name>
        <dbReference type="ChEBI" id="CHEBI:61717"/>
        <label>1</label>
    </ligand>
</feature>
<comment type="PTM">
    <text evidence="4">Binds 2 heme c groups covalently per subunit.</text>
</comment>
<keyword evidence="3 5" id="KW-0408">Iron</keyword>
<organism evidence="7 8">
    <name type="scientific">Solimicrobium silvestre</name>
    <dbReference type="NCBI Taxonomy" id="2099400"/>
    <lineage>
        <taxon>Bacteria</taxon>
        <taxon>Pseudomonadati</taxon>
        <taxon>Pseudomonadota</taxon>
        <taxon>Betaproteobacteria</taxon>
        <taxon>Burkholderiales</taxon>
        <taxon>Oxalobacteraceae</taxon>
        <taxon>Solimicrobium</taxon>
    </lineage>
</organism>
<dbReference type="Gene3D" id="1.10.760.10">
    <property type="entry name" value="Cytochrome c-like domain"/>
    <property type="match status" value="2"/>
</dbReference>
<dbReference type="InterPro" id="IPR050597">
    <property type="entry name" value="Cytochrome_c_Oxidase_Subunit"/>
</dbReference>
<dbReference type="GO" id="GO:0020037">
    <property type="term" value="F:heme binding"/>
    <property type="evidence" value="ECO:0007669"/>
    <property type="project" value="InterPro"/>
</dbReference>
<dbReference type="InterPro" id="IPR009056">
    <property type="entry name" value="Cyt_c-like_dom"/>
</dbReference>
<dbReference type="InterPro" id="IPR024167">
    <property type="entry name" value="Cytochrome_c4-like"/>
</dbReference>
<evidence type="ECO:0000256" key="3">
    <source>
        <dbReference type="ARBA" id="ARBA00023004"/>
    </source>
</evidence>
<protein>
    <submittedName>
        <fullName evidence="7">Cytochrome c</fullName>
    </submittedName>
</protein>
<feature type="binding site" description="axial binding residue" evidence="5">
    <location>
        <position position="183"/>
    </location>
    <ligand>
        <name>heme c</name>
        <dbReference type="ChEBI" id="CHEBI:61717"/>
        <label>2</label>
    </ligand>
    <ligandPart>
        <name>Fe</name>
        <dbReference type="ChEBI" id="CHEBI:18248"/>
    </ligandPart>
</feature>
<feature type="binding site" description="covalent" evidence="4">
    <location>
        <position position="137"/>
    </location>
    <ligand>
        <name>heme c</name>
        <dbReference type="ChEBI" id="CHEBI:61717"/>
        <label>2</label>
    </ligand>
</feature>
<evidence type="ECO:0000256" key="1">
    <source>
        <dbReference type="ARBA" id="ARBA00022617"/>
    </source>
</evidence>
<dbReference type="EMBL" id="PUGF01000001">
    <property type="protein sequence ID" value="PRC94843.1"/>
    <property type="molecule type" value="Genomic_DNA"/>
</dbReference>
<evidence type="ECO:0000256" key="5">
    <source>
        <dbReference type="PIRSR" id="PIRSR000005-2"/>
    </source>
</evidence>
<feature type="binding site" description="covalent" evidence="4">
    <location>
        <position position="140"/>
    </location>
    <ligand>
        <name>heme c</name>
        <dbReference type="ChEBI" id="CHEBI:61717"/>
        <label>2</label>
    </ligand>
</feature>
<feature type="binding site" description="axial binding residue" evidence="5">
    <location>
        <position position="141"/>
    </location>
    <ligand>
        <name>heme c</name>
        <dbReference type="ChEBI" id="CHEBI:61717"/>
        <label>2</label>
    </ligand>
    <ligandPart>
        <name>Fe</name>
        <dbReference type="ChEBI" id="CHEBI:18248"/>
    </ligandPart>
</feature>
<dbReference type="AlphaFoldDB" id="A0A2S9H4H6"/>
<evidence type="ECO:0000256" key="4">
    <source>
        <dbReference type="PIRSR" id="PIRSR000005-1"/>
    </source>
</evidence>
<dbReference type="GO" id="GO:0005506">
    <property type="term" value="F:iron ion binding"/>
    <property type="evidence" value="ECO:0007669"/>
    <property type="project" value="InterPro"/>
</dbReference>
<feature type="binding site" description="covalent" evidence="4">
    <location>
        <position position="35"/>
    </location>
    <ligand>
        <name>heme c</name>
        <dbReference type="ChEBI" id="CHEBI:61717"/>
        <label>1</label>
    </ligand>
</feature>
<feature type="binding site" description="axial binding residue" evidence="5">
    <location>
        <position position="39"/>
    </location>
    <ligand>
        <name>heme c</name>
        <dbReference type="ChEBI" id="CHEBI:61717"/>
        <label>1</label>
    </ligand>
    <ligandPart>
        <name>Fe</name>
        <dbReference type="ChEBI" id="CHEBI:18248"/>
    </ligandPart>
</feature>
<evidence type="ECO:0000313" key="8">
    <source>
        <dbReference type="Proteomes" id="UP000237839"/>
    </source>
</evidence>
<dbReference type="PIRSF" id="PIRSF000005">
    <property type="entry name" value="Cytochrome_c4"/>
    <property type="match status" value="1"/>
</dbReference>
<dbReference type="Proteomes" id="UP000237839">
    <property type="component" value="Unassembled WGS sequence"/>
</dbReference>
<evidence type="ECO:0000259" key="6">
    <source>
        <dbReference type="PROSITE" id="PS51007"/>
    </source>
</evidence>
<proteinExistence type="predicted"/>